<dbReference type="AlphaFoldDB" id="A0A8J6P473"/>
<gene>
    <name evidence="1" type="ORF">H8D96_14785</name>
</gene>
<proteinExistence type="predicted"/>
<reference evidence="1 2" key="1">
    <citation type="submission" date="2020-08" db="EMBL/GenBank/DDBJ databases">
        <title>Bridging the membrane lipid divide: bacteria of the FCB group superphylum have the potential to synthesize archaeal ether lipids.</title>
        <authorList>
            <person name="Villanueva L."/>
            <person name="Von Meijenfeldt F.A.B."/>
            <person name="Westbye A.B."/>
            <person name="Yadav S."/>
            <person name="Hopmans E.C."/>
            <person name="Dutilh B.E."/>
            <person name="Sinninghe Damste J.S."/>
        </authorList>
    </citation>
    <scope>NUCLEOTIDE SEQUENCE [LARGE SCALE GENOMIC DNA]</scope>
    <source>
        <strain evidence="1">NIOZ-UU17</strain>
    </source>
</reference>
<accession>A0A8J6P473</accession>
<dbReference type="Proteomes" id="UP000605201">
    <property type="component" value="Unassembled WGS sequence"/>
</dbReference>
<dbReference type="EMBL" id="JACNIG010000276">
    <property type="protein sequence ID" value="MBC8433172.1"/>
    <property type="molecule type" value="Genomic_DNA"/>
</dbReference>
<organism evidence="1 2">
    <name type="scientific">Candidatus Desulfatibia vada</name>
    <dbReference type="NCBI Taxonomy" id="2841696"/>
    <lineage>
        <taxon>Bacteria</taxon>
        <taxon>Pseudomonadati</taxon>
        <taxon>Thermodesulfobacteriota</taxon>
        <taxon>Desulfobacteria</taxon>
        <taxon>Desulfobacterales</taxon>
        <taxon>Desulfobacterales incertae sedis</taxon>
        <taxon>Candidatus Desulfatibia</taxon>
    </lineage>
</organism>
<name>A0A8J6P473_9BACT</name>
<protein>
    <submittedName>
        <fullName evidence="1">Uncharacterized protein</fullName>
    </submittedName>
</protein>
<sequence>MENTNEIKTSLKREYDLYTSAMAFYKTALKELEQKHHLNTRTFLKRFESGQVGDESDFFDWYAFAKLLERWRKAQSAIRSAIQ</sequence>
<evidence type="ECO:0000313" key="2">
    <source>
        <dbReference type="Proteomes" id="UP000605201"/>
    </source>
</evidence>
<evidence type="ECO:0000313" key="1">
    <source>
        <dbReference type="EMBL" id="MBC8433172.1"/>
    </source>
</evidence>
<comment type="caution">
    <text evidence="1">The sequence shown here is derived from an EMBL/GenBank/DDBJ whole genome shotgun (WGS) entry which is preliminary data.</text>
</comment>